<evidence type="ECO:0000256" key="5">
    <source>
        <dbReference type="HAMAP-Rule" id="MF_00361"/>
    </source>
</evidence>
<proteinExistence type="inferred from homology"/>
<dbReference type="Gene3D" id="3.40.50.10330">
    <property type="entry name" value="Probable inorganic polyphosphate/atp-NAD kinase, domain 1"/>
    <property type="match status" value="1"/>
</dbReference>
<feature type="active site" description="Proton acceptor" evidence="5">
    <location>
        <position position="49"/>
    </location>
</feature>
<feature type="binding site" evidence="5">
    <location>
        <begin position="116"/>
        <end position="117"/>
    </location>
    <ligand>
        <name>NAD(+)</name>
        <dbReference type="ChEBI" id="CHEBI:57540"/>
    </ligand>
</feature>
<dbReference type="GO" id="GO:0006741">
    <property type="term" value="P:NADP+ biosynthetic process"/>
    <property type="evidence" value="ECO:0007669"/>
    <property type="project" value="UniProtKB-UniRule"/>
</dbReference>
<keyword evidence="4 5" id="KW-0520">NAD</keyword>
<comment type="similarity">
    <text evidence="5">Belongs to the NAD kinase family.</text>
</comment>
<dbReference type="InterPro" id="IPR002504">
    <property type="entry name" value="NADK"/>
</dbReference>
<keyword evidence="5" id="KW-0067">ATP-binding</keyword>
<dbReference type="HAMAP" id="MF_00361">
    <property type="entry name" value="NAD_kinase"/>
    <property type="match status" value="1"/>
</dbReference>
<keyword evidence="5" id="KW-0547">Nucleotide-binding</keyword>
<dbReference type="SUPFAM" id="SSF111331">
    <property type="entry name" value="NAD kinase/diacylglycerol kinase-like"/>
    <property type="match status" value="1"/>
</dbReference>
<feature type="binding site" evidence="5">
    <location>
        <position position="181"/>
    </location>
    <ligand>
        <name>NAD(+)</name>
        <dbReference type="ChEBI" id="CHEBI:57540"/>
    </ligand>
</feature>
<evidence type="ECO:0000256" key="1">
    <source>
        <dbReference type="ARBA" id="ARBA00022679"/>
    </source>
</evidence>
<comment type="caution">
    <text evidence="5">Lacks conserved residue(s) required for the propagation of feature annotation.</text>
</comment>
<feature type="binding site" evidence="5">
    <location>
        <position position="154"/>
    </location>
    <ligand>
        <name>NAD(+)</name>
        <dbReference type="ChEBI" id="CHEBI:57540"/>
    </ligand>
</feature>
<dbReference type="PANTHER" id="PTHR20275">
    <property type="entry name" value="NAD KINASE"/>
    <property type="match status" value="1"/>
</dbReference>
<dbReference type="Pfam" id="PF01513">
    <property type="entry name" value="NAD_kinase"/>
    <property type="match status" value="1"/>
</dbReference>
<sequence>MRCAVVYKAPQLNHRVEKFLIEMGIAVEFFSKPCKKLENFDFIVTIGGDGTILSVLQELRECPPIFGINTGKVGILTHAKPEDFEAHLKEAIEKFEVEEFTRIKCECDKGEFLALNELAFLAKERAKLIKVTVKIDGEEVDSLRCDGVIASTQIGSTAYAFSLGGPVVDPYLDSILIIPIAPFRFGWKPIVVRNDRIVEFESENAIAIVDGKRFVETNKVTIGKSIFPAVFFVKKRRFINTFHTIRRIE</sequence>
<evidence type="ECO:0000256" key="3">
    <source>
        <dbReference type="ARBA" id="ARBA00022857"/>
    </source>
</evidence>
<dbReference type="GO" id="GO:0005737">
    <property type="term" value="C:cytoplasm"/>
    <property type="evidence" value="ECO:0007669"/>
    <property type="project" value="UniProtKB-SubCell"/>
</dbReference>
<organism evidence="6">
    <name type="scientific">Archaeoglobus fulgidus</name>
    <dbReference type="NCBI Taxonomy" id="2234"/>
    <lineage>
        <taxon>Archaea</taxon>
        <taxon>Methanobacteriati</taxon>
        <taxon>Methanobacteriota</taxon>
        <taxon>Archaeoglobi</taxon>
        <taxon>Archaeoglobales</taxon>
        <taxon>Archaeoglobaceae</taxon>
        <taxon>Archaeoglobus</taxon>
    </lineage>
</organism>
<feature type="binding site" evidence="5">
    <location>
        <begin position="157"/>
        <end position="162"/>
    </location>
    <ligand>
        <name>NAD(+)</name>
        <dbReference type="ChEBI" id="CHEBI:57540"/>
    </ligand>
</feature>
<comment type="function">
    <text evidence="5">Involved in the regulation of the intracellular balance of NAD and NADP, and is a key enzyme in the biosynthesis of NADP. Catalyzes specifically the phosphorylation on 2'-hydroxyl of the adenosine moiety of NAD to yield NADP.</text>
</comment>
<protein>
    <recommendedName>
        <fullName evidence="5">NAD kinase</fullName>
        <ecNumber evidence="5">2.7.1.23</ecNumber>
    </recommendedName>
    <alternativeName>
        <fullName evidence="5">ATP-dependent NAD kinase</fullName>
    </alternativeName>
</protein>
<keyword evidence="3 5" id="KW-0521">NADP</keyword>
<keyword evidence="5" id="KW-0963">Cytoplasm</keyword>
<comment type="catalytic activity">
    <reaction evidence="5">
        <text>NAD(+) + ATP = ADP + NADP(+) + H(+)</text>
        <dbReference type="Rhea" id="RHEA:18629"/>
        <dbReference type="ChEBI" id="CHEBI:15378"/>
        <dbReference type="ChEBI" id="CHEBI:30616"/>
        <dbReference type="ChEBI" id="CHEBI:57540"/>
        <dbReference type="ChEBI" id="CHEBI:58349"/>
        <dbReference type="ChEBI" id="CHEBI:456216"/>
        <dbReference type="EC" id="2.7.1.23"/>
    </reaction>
</comment>
<dbReference type="Pfam" id="PF20143">
    <property type="entry name" value="NAD_kinase_C"/>
    <property type="match status" value="1"/>
</dbReference>
<dbReference type="EMBL" id="DSYZ01000009">
    <property type="protein sequence ID" value="HGT82158.1"/>
    <property type="molecule type" value="Genomic_DNA"/>
</dbReference>
<evidence type="ECO:0000256" key="2">
    <source>
        <dbReference type="ARBA" id="ARBA00022777"/>
    </source>
</evidence>
<keyword evidence="1 5" id="KW-0808">Transferase</keyword>
<dbReference type="PANTHER" id="PTHR20275:SF0">
    <property type="entry name" value="NAD KINASE"/>
    <property type="match status" value="1"/>
</dbReference>
<dbReference type="GO" id="GO:0019674">
    <property type="term" value="P:NAD+ metabolic process"/>
    <property type="evidence" value="ECO:0007669"/>
    <property type="project" value="InterPro"/>
</dbReference>
<dbReference type="EC" id="2.7.1.23" evidence="5"/>
<dbReference type="GO" id="GO:0003951">
    <property type="term" value="F:NAD+ kinase activity"/>
    <property type="evidence" value="ECO:0007669"/>
    <property type="project" value="UniProtKB-UniRule"/>
</dbReference>
<dbReference type="InterPro" id="IPR016064">
    <property type="entry name" value="NAD/diacylglycerol_kinase_sf"/>
</dbReference>
<feature type="binding site" evidence="5">
    <location>
        <begin position="49"/>
        <end position="50"/>
    </location>
    <ligand>
        <name>NAD(+)</name>
        <dbReference type="ChEBI" id="CHEBI:57540"/>
    </ligand>
</feature>
<dbReference type="Gene3D" id="2.60.200.30">
    <property type="entry name" value="Probable inorganic polyphosphate/atp-NAD kinase, domain 2"/>
    <property type="match status" value="1"/>
</dbReference>
<feature type="binding site" evidence="5">
    <location>
        <position position="146"/>
    </location>
    <ligand>
        <name>NAD(+)</name>
        <dbReference type="ChEBI" id="CHEBI:57540"/>
    </ligand>
</feature>
<keyword evidence="2 5" id="KW-0418">Kinase</keyword>
<comment type="subcellular location">
    <subcellularLocation>
        <location evidence="5">Cytoplasm</location>
    </subcellularLocation>
</comment>
<dbReference type="InterPro" id="IPR017438">
    <property type="entry name" value="ATP-NAD_kinase_N"/>
</dbReference>
<feature type="binding site" evidence="5">
    <location>
        <position position="144"/>
    </location>
    <ligand>
        <name>NAD(+)</name>
        <dbReference type="ChEBI" id="CHEBI:57540"/>
    </ligand>
</feature>
<evidence type="ECO:0000256" key="4">
    <source>
        <dbReference type="ARBA" id="ARBA00023027"/>
    </source>
</evidence>
<comment type="cofactor">
    <cofactor evidence="5">
        <name>a divalent metal cation</name>
        <dbReference type="ChEBI" id="CHEBI:60240"/>
    </cofactor>
</comment>
<reference evidence="6" key="1">
    <citation type="journal article" date="2020" name="mSystems">
        <title>Genome- and Community-Level Interaction Insights into Carbon Utilization and Element Cycling Functions of Hydrothermarchaeota in Hydrothermal Sediment.</title>
        <authorList>
            <person name="Zhou Z."/>
            <person name="Liu Y."/>
            <person name="Xu W."/>
            <person name="Pan J."/>
            <person name="Luo Z.H."/>
            <person name="Li M."/>
        </authorList>
    </citation>
    <scope>NUCLEOTIDE SEQUENCE [LARGE SCALE GENOMIC DNA]</scope>
    <source>
        <strain evidence="6">SpSt-587</strain>
    </source>
</reference>
<name>A0A7J3M0A6_ARCFL</name>
<gene>
    <name evidence="5" type="primary">nadK</name>
    <name evidence="6" type="ORF">ENT52_00265</name>
</gene>
<accession>A0A7J3M0A6</accession>
<feature type="binding site" evidence="5">
    <location>
        <position position="127"/>
    </location>
    <ligand>
        <name>NAD(+)</name>
        <dbReference type="ChEBI" id="CHEBI:57540"/>
    </ligand>
</feature>
<dbReference type="AlphaFoldDB" id="A0A7J3M0A6"/>
<dbReference type="GO" id="GO:0005524">
    <property type="term" value="F:ATP binding"/>
    <property type="evidence" value="ECO:0007669"/>
    <property type="project" value="UniProtKB-KW"/>
</dbReference>
<evidence type="ECO:0000313" key="6">
    <source>
        <dbReference type="EMBL" id="HGT82158.1"/>
    </source>
</evidence>
<dbReference type="GO" id="GO:0046872">
    <property type="term" value="F:metal ion binding"/>
    <property type="evidence" value="ECO:0007669"/>
    <property type="project" value="UniProtKB-UniRule"/>
</dbReference>
<dbReference type="InterPro" id="IPR017437">
    <property type="entry name" value="ATP-NAD_kinase_PpnK-typ_C"/>
</dbReference>
<comment type="caution">
    <text evidence="6">The sequence shown here is derived from an EMBL/GenBank/DDBJ whole genome shotgun (WGS) entry which is preliminary data.</text>
</comment>